<name>A0AAD4PXL3_9EURO</name>
<evidence type="ECO:0000256" key="4">
    <source>
        <dbReference type="ARBA" id="ARBA00023002"/>
    </source>
</evidence>
<evidence type="ECO:0000256" key="3">
    <source>
        <dbReference type="ARBA" id="ARBA00022827"/>
    </source>
</evidence>
<keyword evidence="6" id="KW-1133">Transmembrane helix</keyword>
<dbReference type="AlphaFoldDB" id="A0AAD4PXL3"/>
<dbReference type="GO" id="GO:0071949">
    <property type="term" value="F:FAD binding"/>
    <property type="evidence" value="ECO:0007669"/>
    <property type="project" value="InterPro"/>
</dbReference>
<dbReference type="InterPro" id="IPR002938">
    <property type="entry name" value="FAD-bd"/>
</dbReference>
<dbReference type="Pfam" id="PF01494">
    <property type="entry name" value="FAD_binding_3"/>
    <property type="match status" value="1"/>
</dbReference>
<organism evidence="8 9">
    <name type="scientific">Talaromyces proteolyticus</name>
    <dbReference type="NCBI Taxonomy" id="1131652"/>
    <lineage>
        <taxon>Eukaryota</taxon>
        <taxon>Fungi</taxon>
        <taxon>Dikarya</taxon>
        <taxon>Ascomycota</taxon>
        <taxon>Pezizomycotina</taxon>
        <taxon>Eurotiomycetes</taxon>
        <taxon>Eurotiomycetidae</taxon>
        <taxon>Eurotiales</taxon>
        <taxon>Trichocomaceae</taxon>
        <taxon>Talaromyces</taxon>
        <taxon>Talaromyces sect. Bacilispori</taxon>
    </lineage>
</organism>
<dbReference type="Gene3D" id="3.50.50.60">
    <property type="entry name" value="FAD/NAD(P)-binding domain"/>
    <property type="match status" value="1"/>
</dbReference>
<proteinExistence type="inferred from homology"/>
<protein>
    <recommendedName>
        <fullName evidence="7">FAD-binding domain-containing protein</fullName>
    </recommendedName>
</protein>
<reference evidence="8" key="1">
    <citation type="submission" date="2021-12" db="EMBL/GenBank/DDBJ databases">
        <title>Convergent genome expansion in fungi linked to evolution of root-endophyte symbiosis.</title>
        <authorList>
            <consortium name="DOE Joint Genome Institute"/>
            <person name="Ke Y.-H."/>
            <person name="Bonito G."/>
            <person name="Liao H.-L."/>
            <person name="Looney B."/>
            <person name="Rojas-Flechas A."/>
            <person name="Nash J."/>
            <person name="Hameed K."/>
            <person name="Schadt C."/>
            <person name="Martin F."/>
            <person name="Crous P.W."/>
            <person name="Miettinen O."/>
            <person name="Magnuson J.K."/>
            <person name="Labbe J."/>
            <person name="Jacobson D."/>
            <person name="Doktycz M.J."/>
            <person name="Veneault-Fourrey C."/>
            <person name="Kuo A."/>
            <person name="Mondo S."/>
            <person name="Calhoun S."/>
            <person name="Riley R."/>
            <person name="Ohm R."/>
            <person name="LaButti K."/>
            <person name="Andreopoulos B."/>
            <person name="Pangilinan J."/>
            <person name="Nolan M."/>
            <person name="Tritt A."/>
            <person name="Clum A."/>
            <person name="Lipzen A."/>
            <person name="Daum C."/>
            <person name="Barry K."/>
            <person name="Grigoriev I.V."/>
            <person name="Vilgalys R."/>
        </authorList>
    </citation>
    <scope>NUCLEOTIDE SEQUENCE</scope>
    <source>
        <strain evidence="8">PMI_201</strain>
    </source>
</reference>
<keyword evidence="5" id="KW-0503">Monooxygenase</keyword>
<sequence length="448" mass="49867">MHPSTHVVVIGAGIGGLTLGVVLRRCGLRVTILEQALKISDIGAGIQLAPNATRILRRFGLLDEILKHANHPSGTIIRRYCDDAEIGPRAHKRASQSRFDTPMLVIHRGDLQNVLREAALREGVLLRTNARVTAVDTELIARVTLASGEQVVGDVLVGADGVNSIVRRTMATCSGLEDRIMPTGDAAYRILIPRDKLVDNVEFLTEIDELLSTRWLGPDGHIMAYPIRGNTLYNVVMVHPQKMDANSDNETDIWVRKGHIKDLCSFYGKWSPRVQQLVGCIDPAQITEWPLNTHSNLPTWFSNRACLLGDACHPMLPYVAQGAAQAMEDSAALGVCLFSADNLQTAFSTYESVRKERAEYIQGSASAMRKVLHLYDGPEQKDRDARMRAPRTSDWKHPDLWEDPSFQELVWAHDVVLEVQRKFASSTNFHQKMSNVNLCTNGEYNMKA</sequence>
<evidence type="ECO:0000256" key="6">
    <source>
        <dbReference type="SAM" id="Phobius"/>
    </source>
</evidence>
<evidence type="ECO:0000313" key="8">
    <source>
        <dbReference type="EMBL" id="KAH8696499.1"/>
    </source>
</evidence>
<keyword evidence="4" id="KW-0560">Oxidoreductase</keyword>
<dbReference type="GO" id="GO:0004497">
    <property type="term" value="F:monooxygenase activity"/>
    <property type="evidence" value="ECO:0007669"/>
    <property type="project" value="UniProtKB-KW"/>
</dbReference>
<keyword evidence="2" id="KW-0285">Flavoprotein</keyword>
<dbReference type="Proteomes" id="UP001201262">
    <property type="component" value="Unassembled WGS sequence"/>
</dbReference>
<dbReference type="PRINTS" id="PR00420">
    <property type="entry name" value="RNGMNOXGNASE"/>
</dbReference>
<dbReference type="InterPro" id="IPR036188">
    <property type="entry name" value="FAD/NAD-bd_sf"/>
</dbReference>
<comment type="caution">
    <text evidence="8">The sequence shown here is derived from an EMBL/GenBank/DDBJ whole genome shotgun (WGS) entry which is preliminary data.</text>
</comment>
<accession>A0AAD4PXL3</accession>
<dbReference type="SUPFAM" id="SSF54373">
    <property type="entry name" value="FAD-linked reductases, C-terminal domain"/>
    <property type="match status" value="1"/>
</dbReference>
<keyword evidence="3" id="KW-0274">FAD</keyword>
<evidence type="ECO:0000313" key="9">
    <source>
        <dbReference type="Proteomes" id="UP001201262"/>
    </source>
</evidence>
<dbReference type="SUPFAM" id="SSF51905">
    <property type="entry name" value="FAD/NAD(P)-binding domain"/>
    <property type="match status" value="1"/>
</dbReference>
<evidence type="ECO:0000259" key="7">
    <source>
        <dbReference type="Pfam" id="PF01494"/>
    </source>
</evidence>
<keyword evidence="6" id="KW-0472">Membrane</keyword>
<gene>
    <name evidence="8" type="ORF">BGW36DRAFT_188061</name>
</gene>
<comment type="similarity">
    <text evidence="1">Belongs to the paxM FAD-dependent monooxygenase family.</text>
</comment>
<evidence type="ECO:0000256" key="2">
    <source>
        <dbReference type="ARBA" id="ARBA00022630"/>
    </source>
</evidence>
<dbReference type="PANTHER" id="PTHR13789:SF147">
    <property type="entry name" value="PUTATIVE (AFU_ORTHOLOGUE AFUA_2G01950)-RELATED"/>
    <property type="match status" value="1"/>
</dbReference>
<dbReference type="InterPro" id="IPR050493">
    <property type="entry name" value="FAD-dep_Monooxygenase_BioMet"/>
</dbReference>
<keyword evidence="6" id="KW-0812">Transmembrane</keyword>
<dbReference type="EMBL" id="JAJTJA010000007">
    <property type="protein sequence ID" value="KAH8696499.1"/>
    <property type="molecule type" value="Genomic_DNA"/>
</dbReference>
<dbReference type="GeneID" id="70240052"/>
<feature type="transmembrane region" description="Helical" evidence="6">
    <location>
        <begin position="6"/>
        <end position="23"/>
    </location>
</feature>
<evidence type="ECO:0000256" key="1">
    <source>
        <dbReference type="ARBA" id="ARBA00007992"/>
    </source>
</evidence>
<dbReference type="PANTHER" id="PTHR13789">
    <property type="entry name" value="MONOOXYGENASE"/>
    <property type="match status" value="1"/>
</dbReference>
<evidence type="ECO:0000256" key="5">
    <source>
        <dbReference type="ARBA" id="ARBA00023033"/>
    </source>
</evidence>
<feature type="domain" description="FAD-binding" evidence="7">
    <location>
        <begin position="5"/>
        <end position="359"/>
    </location>
</feature>
<dbReference type="RefSeq" id="XP_046071435.1">
    <property type="nucleotide sequence ID" value="XM_046209765.1"/>
</dbReference>
<keyword evidence="9" id="KW-1185">Reference proteome</keyword>